<accession>A0ABT5UAR3</accession>
<reference evidence="1 2" key="1">
    <citation type="submission" date="2022-11" db="EMBL/GenBank/DDBJ databases">
        <title>Spartinivicinus poritis sp. nov., isolated from scleractinian coral Porites lutea.</title>
        <authorList>
            <person name="Zhang G."/>
            <person name="Cai L."/>
            <person name="Wei Q."/>
        </authorList>
    </citation>
    <scope>NUCLEOTIDE SEQUENCE [LARGE SCALE GENOMIC DNA]</scope>
    <source>
        <strain evidence="1 2">A2-2</strain>
    </source>
</reference>
<organism evidence="1 2">
    <name type="scientific">Spartinivicinus poritis</name>
    <dbReference type="NCBI Taxonomy" id="2994640"/>
    <lineage>
        <taxon>Bacteria</taxon>
        <taxon>Pseudomonadati</taxon>
        <taxon>Pseudomonadota</taxon>
        <taxon>Gammaproteobacteria</taxon>
        <taxon>Oceanospirillales</taxon>
        <taxon>Zooshikellaceae</taxon>
        <taxon>Spartinivicinus</taxon>
    </lineage>
</organism>
<proteinExistence type="predicted"/>
<name>A0ABT5UAR3_9GAMM</name>
<comment type="caution">
    <text evidence="1">The sequence shown here is derived from an EMBL/GenBank/DDBJ whole genome shotgun (WGS) entry which is preliminary data.</text>
</comment>
<keyword evidence="2" id="KW-1185">Reference proteome</keyword>
<dbReference type="SUPFAM" id="SSF53850">
    <property type="entry name" value="Periplasmic binding protein-like II"/>
    <property type="match status" value="1"/>
</dbReference>
<gene>
    <name evidence="1" type="ORF">ORQ98_16070</name>
</gene>
<evidence type="ECO:0000313" key="2">
    <source>
        <dbReference type="Proteomes" id="UP001528823"/>
    </source>
</evidence>
<dbReference type="RefSeq" id="WP_274689813.1">
    <property type="nucleotide sequence ID" value="NZ_JAPMOU010000021.1"/>
</dbReference>
<dbReference type="Gene3D" id="3.40.190.10">
    <property type="entry name" value="Periplasmic binding protein-like II"/>
    <property type="match status" value="2"/>
</dbReference>
<evidence type="ECO:0000313" key="1">
    <source>
        <dbReference type="EMBL" id="MDE1463475.1"/>
    </source>
</evidence>
<sequence length="286" mass="32194">MYLKTSNLKYFLLMCWLILPSAFAGLKIVYPNIDGIGAESIGYSVLKLALEKSGQAHELSVYGPTVNQQRARDLVEQGQLSLFDTGFQEGLDQRFDPIYLPIDRGILGWRLFIIHKDNQEKFANVKSLKDLQQYVAGQGKGWGDIVVIENAGIKVKTAGKIPSLIKMVGGKRFDFFPLGANEVYSFLAKFGGNDPNLVVDTNVVLVYPYGRFFYVKKDDKALAETIRSGMEKALADGSLQKMLESHKYFKDAFSTAKLKARVRIDIDTPNLSDGFKNIDEKWWFKP</sequence>
<dbReference type="Proteomes" id="UP001528823">
    <property type="component" value="Unassembled WGS sequence"/>
</dbReference>
<dbReference type="EMBL" id="JAPMOU010000021">
    <property type="protein sequence ID" value="MDE1463475.1"/>
    <property type="molecule type" value="Genomic_DNA"/>
</dbReference>
<protein>
    <submittedName>
        <fullName evidence="1">Transporter substrate-binding domain-containing protein</fullName>
    </submittedName>
</protein>